<accession>A0A4E9DQH9</accession>
<keyword evidence="1" id="KW-0472">Membrane</keyword>
<name>A0A4E9DQH9_GIBZA</name>
<feature type="transmembrane region" description="Helical" evidence="1">
    <location>
        <begin position="149"/>
        <end position="173"/>
    </location>
</feature>
<proteinExistence type="predicted"/>
<dbReference type="EMBL" id="CAAKMV010000131">
    <property type="protein sequence ID" value="VIO58070.1"/>
    <property type="molecule type" value="Genomic_DNA"/>
</dbReference>
<evidence type="ECO:0000313" key="2">
    <source>
        <dbReference type="EMBL" id="VIO58070.1"/>
    </source>
</evidence>
<keyword evidence="1" id="KW-0812">Transmembrane</keyword>
<organism evidence="2">
    <name type="scientific">Gibberella zeae</name>
    <name type="common">Wheat head blight fungus</name>
    <name type="synonym">Fusarium graminearum</name>
    <dbReference type="NCBI Taxonomy" id="5518"/>
    <lineage>
        <taxon>Eukaryota</taxon>
        <taxon>Fungi</taxon>
        <taxon>Dikarya</taxon>
        <taxon>Ascomycota</taxon>
        <taxon>Pezizomycotina</taxon>
        <taxon>Sordariomycetes</taxon>
        <taxon>Hypocreomycetidae</taxon>
        <taxon>Hypocreales</taxon>
        <taxon>Nectriaceae</taxon>
        <taxon>Fusarium</taxon>
    </lineage>
</organism>
<protein>
    <submittedName>
        <fullName evidence="2">Uncharacterized protein</fullName>
    </submittedName>
</protein>
<keyword evidence="1" id="KW-1133">Transmembrane helix</keyword>
<evidence type="ECO:0000256" key="1">
    <source>
        <dbReference type="SAM" id="Phobius"/>
    </source>
</evidence>
<reference evidence="2" key="1">
    <citation type="submission" date="2019-04" db="EMBL/GenBank/DDBJ databases">
        <authorList>
            <person name="Melise S."/>
            <person name="Noan J."/>
            <person name="Okalmin O."/>
        </authorList>
    </citation>
    <scope>NUCLEOTIDE SEQUENCE</scope>
    <source>
        <strain evidence="2">FN9</strain>
    </source>
</reference>
<feature type="non-terminal residue" evidence="2">
    <location>
        <position position="1"/>
    </location>
</feature>
<sequence length="217" mass="25419">YRWNTTWVLWNKKGSRPVTSEQGNKSYYSCRFITIQGRPDPYSESHICPRYFGDSQHKITRVRGTKENTLRHSDWGLFTKLSLGITRTWQVQSGRRQYRRMFYDGTIQSGGADRHSTNRLVLWEVLHYHIHSCRRIPTSLLELQMGKHWILFLLLLQTFLLYGTTGSCMALTWGHRCKEKLHHVHNTGMAVEDWANQISLNTVCLIRGNAFFVSCQP</sequence>
<gene>
    <name evidence="2" type="ORF">FUG_LOCUS289702</name>
</gene>
<dbReference type="AlphaFoldDB" id="A0A4E9DQH9"/>